<dbReference type="Proteomes" id="UP000176867">
    <property type="component" value="Unassembled WGS sequence"/>
</dbReference>
<evidence type="ECO:0000256" key="1">
    <source>
        <dbReference type="SAM" id="Phobius"/>
    </source>
</evidence>
<organism evidence="2 3">
    <name type="scientific">Candidatus Kaiserbacteria bacterium RIFOXYD1_FULL_47_14</name>
    <dbReference type="NCBI Taxonomy" id="1798533"/>
    <lineage>
        <taxon>Bacteria</taxon>
        <taxon>Candidatus Kaiseribacteriota</taxon>
    </lineage>
</organism>
<evidence type="ECO:0000313" key="3">
    <source>
        <dbReference type="Proteomes" id="UP000176867"/>
    </source>
</evidence>
<accession>A0A1F6G7Y1</accession>
<evidence type="ECO:0000313" key="2">
    <source>
        <dbReference type="EMBL" id="OGG94208.1"/>
    </source>
</evidence>
<protein>
    <submittedName>
        <fullName evidence="2">Uncharacterized protein</fullName>
    </submittedName>
</protein>
<feature type="transmembrane region" description="Helical" evidence="1">
    <location>
        <begin position="20"/>
        <end position="43"/>
    </location>
</feature>
<dbReference type="AlphaFoldDB" id="A0A1F6G7Y1"/>
<comment type="caution">
    <text evidence="2">The sequence shown here is derived from an EMBL/GenBank/DDBJ whole genome shotgun (WGS) entry which is preliminary data.</text>
</comment>
<feature type="transmembrane region" description="Helical" evidence="1">
    <location>
        <begin position="78"/>
        <end position="100"/>
    </location>
</feature>
<dbReference type="STRING" id="1798533.A2609_02775"/>
<keyword evidence="1" id="KW-1133">Transmembrane helix</keyword>
<gene>
    <name evidence="2" type="ORF">A2609_02775</name>
</gene>
<feature type="transmembrane region" description="Helical" evidence="1">
    <location>
        <begin position="50"/>
        <end position="72"/>
    </location>
</feature>
<proteinExistence type="predicted"/>
<reference evidence="2 3" key="1">
    <citation type="journal article" date="2016" name="Nat. Commun.">
        <title>Thousands of microbial genomes shed light on interconnected biogeochemical processes in an aquifer system.</title>
        <authorList>
            <person name="Anantharaman K."/>
            <person name="Brown C.T."/>
            <person name="Hug L.A."/>
            <person name="Sharon I."/>
            <person name="Castelle C.J."/>
            <person name="Probst A.J."/>
            <person name="Thomas B.C."/>
            <person name="Singh A."/>
            <person name="Wilkins M.J."/>
            <person name="Karaoz U."/>
            <person name="Brodie E.L."/>
            <person name="Williams K.H."/>
            <person name="Hubbard S.S."/>
            <person name="Banfield J.F."/>
        </authorList>
    </citation>
    <scope>NUCLEOTIDE SEQUENCE [LARGE SCALE GENOMIC DNA]</scope>
</reference>
<keyword evidence="1" id="KW-0812">Transmembrane</keyword>
<sequence>MIATSSIAQASAIATNTAMSVWAVANDFLIVLILLATFFLFAWYVGRGPFVALLIALYAAYAPYSIFPYISFLPTTPLLMAFLAHVGLYTAFVLVFFLILRRVIVSDFLYIGLFGLVILSFLGAAFLIALASNVFLIAPIYHFTPAISALFPTQYFFWWFAAPAVGLLFLAR</sequence>
<keyword evidence="1" id="KW-0472">Membrane</keyword>
<name>A0A1F6G7Y1_9BACT</name>
<feature type="transmembrane region" description="Helical" evidence="1">
    <location>
        <begin position="112"/>
        <end position="143"/>
    </location>
</feature>
<dbReference type="EMBL" id="MFMU01000001">
    <property type="protein sequence ID" value="OGG94208.1"/>
    <property type="molecule type" value="Genomic_DNA"/>
</dbReference>
<feature type="transmembrane region" description="Helical" evidence="1">
    <location>
        <begin position="155"/>
        <end position="171"/>
    </location>
</feature>